<dbReference type="CDD" id="cd07377">
    <property type="entry name" value="WHTH_GntR"/>
    <property type="match status" value="1"/>
</dbReference>
<dbReference type="InterPro" id="IPR000524">
    <property type="entry name" value="Tscrpt_reg_HTH_GntR"/>
</dbReference>
<dbReference type="SUPFAM" id="SSF48008">
    <property type="entry name" value="GntR ligand-binding domain-like"/>
    <property type="match status" value="1"/>
</dbReference>
<protein>
    <submittedName>
        <fullName evidence="5">GntR family transcriptional regulator</fullName>
    </submittedName>
</protein>
<evidence type="ECO:0000256" key="3">
    <source>
        <dbReference type="ARBA" id="ARBA00023163"/>
    </source>
</evidence>
<evidence type="ECO:0000259" key="4">
    <source>
        <dbReference type="PROSITE" id="PS50949"/>
    </source>
</evidence>
<evidence type="ECO:0000256" key="2">
    <source>
        <dbReference type="ARBA" id="ARBA00023125"/>
    </source>
</evidence>
<feature type="domain" description="HTH gntR-type" evidence="4">
    <location>
        <begin position="5"/>
        <end position="72"/>
    </location>
</feature>
<dbReference type="InterPro" id="IPR008920">
    <property type="entry name" value="TF_FadR/GntR_C"/>
</dbReference>
<sequence length="214" mass="24392">MTRARRLADEAYNLILEQLISLKLPPGARITVDELARQFGISQTPIREALTRLESHGLVSKTHLIGYHATPQLDREQFRKLYEVRSLLEPAAARNAAVNMDDAQLESLVRFAADMQKEVADAKRINYGRFALHDDEFHARIAEGGGNELIFEALSRLHSHVHIFRLYFHSWVTESALKEHQAIVDALVARDPDAAEAAMRFHIDESWNRLQQGF</sequence>
<comment type="caution">
    <text evidence="5">The sequence shown here is derived from an EMBL/GenBank/DDBJ whole genome shotgun (WGS) entry which is preliminary data.</text>
</comment>
<keyword evidence="2" id="KW-0238">DNA-binding</keyword>
<dbReference type="EMBL" id="JBHRSP010000015">
    <property type="protein sequence ID" value="MFC3073381.1"/>
    <property type="molecule type" value="Genomic_DNA"/>
</dbReference>
<dbReference type="Proteomes" id="UP001595377">
    <property type="component" value="Unassembled WGS sequence"/>
</dbReference>
<keyword evidence="6" id="KW-1185">Reference proteome</keyword>
<dbReference type="PRINTS" id="PR00033">
    <property type="entry name" value="HTHASNC"/>
</dbReference>
<dbReference type="Gene3D" id="1.20.120.530">
    <property type="entry name" value="GntR ligand-binding domain-like"/>
    <property type="match status" value="1"/>
</dbReference>
<evidence type="ECO:0000256" key="1">
    <source>
        <dbReference type="ARBA" id="ARBA00023015"/>
    </source>
</evidence>
<dbReference type="Pfam" id="PF00392">
    <property type="entry name" value="GntR"/>
    <property type="match status" value="1"/>
</dbReference>
<evidence type="ECO:0000313" key="5">
    <source>
        <dbReference type="EMBL" id="MFC3073381.1"/>
    </source>
</evidence>
<evidence type="ECO:0000313" key="6">
    <source>
        <dbReference type="Proteomes" id="UP001595377"/>
    </source>
</evidence>
<organism evidence="5 6">
    <name type="scientific">Shinella pollutisoli</name>
    <dbReference type="NCBI Taxonomy" id="2250594"/>
    <lineage>
        <taxon>Bacteria</taxon>
        <taxon>Pseudomonadati</taxon>
        <taxon>Pseudomonadota</taxon>
        <taxon>Alphaproteobacteria</taxon>
        <taxon>Hyphomicrobiales</taxon>
        <taxon>Rhizobiaceae</taxon>
        <taxon>Shinella</taxon>
    </lineage>
</organism>
<accession>A0ABV7DEK6</accession>
<reference evidence="6" key="1">
    <citation type="journal article" date="2019" name="Int. J. Syst. Evol. Microbiol.">
        <title>The Global Catalogue of Microorganisms (GCM) 10K type strain sequencing project: providing services to taxonomists for standard genome sequencing and annotation.</title>
        <authorList>
            <consortium name="The Broad Institute Genomics Platform"/>
            <consortium name="The Broad Institute Genome Sequencing Center for Infectious Disease"/>
            <person name="Wu L."/>
            <person name="Ma J."/>
        </authorList>
    </citation>
    <scope>NUCLEOTIDE SEQUENCE [LARGE SCALE GENOMIC DNA]</scope>
    <source>
        <strain evidence="6">KCTC 52677</strain>
    </source>
</reference>
<dbReference type="InterPro" id="IPR036388">
    <property type="entry name" value="WH-like_DNA-bd_sf"/>
</dbReference>
<gene>
    <name evidence="5" type="ORF">ACFOHH_09725</name>
</gene>
<keyword evidence="1" id="KW-0805">Transcription regulation</keyword>
<dbReference type="InterPro" id="IPR011711">
    <property type="entry name" value="GntR_C"/>
</dbReference>
<dbReference type="RefSeq" id="WP_257317417.1">
    <property type="nucleotide sequence ID" value="NZ_JANFDG010000028.1"/>
</dbReference>
<dbReference type="Gene3D" id="1.10.10.10">
    <property type="entry name" value="Winged helix-like DNA-binding domain superfamily/Winged helix DNA-binding domain"/>
    <property type="match status" value="1"/>
</dbReference>
<keyword evidence="3" id="KW-0804">Transcription</keyword>
<dbReference type="PROSITE" id="PS50949">
    <property type="entry name" value="HTH_GNTR"/>
    <property type="match status" value="1"/>
</dbReference>
<dbReference type="SMART" id="SM00345">
    <property type="entry name" value="HTH_GNTR"/>
    <property type="match status" value="1"/>
</dbReference>
<dbReference type="InterPro" id="IPR000485">
    <property type="entry name" value="AsnC-type_HTH_dom"/>
</dbReference>
<dbReference type="PANTHER" id="PTHR43537:SF45">
    <property type="entry name" value="GNTR FAMILY REGULATORY PROTEIN"/>
    <property type="match status" value="1"/>
</dbReference>
<dbReference type="PANTHER" id="PTHR43537">
    <property type="entry name" value="TRANSCRIPTIONAL REGULATOR, GNTR FAMILY"/>
    <property type="match status" value="1"/>
</dbReference>
<proteinExistence type="predicted"/>
<dbReference type="SMART" id="SM00895">
    <property type="entry name" value="FCD"/>
    <property type="match status" value="1"/>
</dbReference>
<dbReference type="InterPro" id="IPR036390">
    <property type="entry name" value="WH_DNA-bd_sf"/>
</dbReference>
<dbReference type="Pfam" id="PF07729">
    <property type="entry name" value="FCD"/>
    <property type="match status" value="1"/>
</dbReference>
<name>A0ABV7DEK6_9HYPH</name>
<dbReference type="SUPFAM" id="SSF46785">
    <property type="entry name" value="Winged helix' DNA-binding domain"/>
    <property type="match status" value="1"/>
</dbReference>